<dbReference type="EMBL" id="CP000472">
    <property type="protein sequence ID" value="ACJ29390.1"/>
    <property type="molecule type" value="Genomic_DNA"/>
</dbReference>
<dbReference type="SUPFAM" id="SSF52540">
    <property type="entry name" value="P-loop containing nucleoside triphosphate hydrolases"/>
    <property type="match status" value="1"/>
</dbReference>
<dbReference type="Pfam" id="PF01656">
    <property type="entry name" value="CbiA"/>
    <property type="match status" value="1"/>
</dbReference>
<feature type="domain" description="CobQ/CobB/MinD/ParA nucleotide binding" evidence="3">
    <location>
        <begin position="154"/>
        <end position="342"/>
    </location>
</feature>
<protein>
    <submittedName>
        <fullName evidence="4">Flp pilus assembly protein</fullName>
    </submittedName>
</protein>
<dbReference type="Gene3D" id="3.40.50.300">
    <property type="entry name" value="P-loop containing nucleotide triphosphate hydrolases"/>
    <property type="match status" value="1"/>
</dbReference>
<dbReference type="InterPro" id="IPR002586">
    <property type="entry name" value="CobQ/CobB/MinD/ParA_Nub-bd_dom"/>
</dbReference>
<dbReference type="eggNOG" id="COG4963">
    <property type="taxonomic scope" value="Bacteria"/>
</dbReference>
<dbReference type="KEGG" id="swp:swp_2656"/>
<evidence type="ECO:0000313" key="4">
    <source>
        <dbReference type="EMBL" id="ACJ29390.1"/>
    </source>
</evidence>
<dbReference type="GO" id="GO:0005524">
    <property type="term" value="F:ATP binding"/>
    <property type="evidence" value="ECO:0007669"/>
    <property type="project" value="UniProtKB-KW"/>
</dbReference>
<keyword evidence="5" id="KW-1185">Reference proteome</keyword>
<dbReference type="GO" id="GO:0005829">
    <property type="term" value="C:cytosol"/>
    <property type="evidence" value="ECO:0007669"/>
    <property type="project" value="TreeGrafter"/>
</dbReference>
<name>B8CMK0_SHEPW</name>
<dbReference type="HOGENOM" id="CLU_033160_1_1_6"/>
<keyword evidence="1" id="KW-0547">Nucleotide-binding</keyword>
<dbReference type="AlphaFoldDB" id="B8CMK0"/>
<gene>
    <name evidence="4" type="ordered locus">swp_2656</name>
</gene>
<dbReference type="STRING" id="225849.swp_2656"/>
<evidence type="ECO:0000256" key="1">
    <source>
        <dbReference type="ARBA" id="ARBA00022741"/>
    </source>
</evidence>
<keyword evidence="2" id="KW-0067">ATP-binding</keyword>
<dbReference type="PANTHER" id="PTHR43384">
    <property type="entry name" value="SEPTUM SITE-DETERMINING PROTEIN MIND HOMOLOG, CHLOROPLASTIC-RELATED"/>
    <property type="match status" value="1"/>
</dbReference>
<dbReference type="Proteomes" id="UP000000753">
    <property type="component" value="Chromosome"/>
</dbReference>
<evidence type="ECO:0000259" key="3">
    <source>
        <dbReference type="Pfam" id="PF01656"/>
    </source>
</evidence>
<evidence type="ECO:0000256" key="2">
    <source>
        <dbReference type="ARBA" id="ARBA00022840"/>
    </source>
</evidence>
<dbReference type="InterPro" id="IPR027417">
    <property type="entry name" value="P-loop_NTPase"/>
</dbReference>
<dbReference type="GO" id="GO:0051782">
    <property type="term" value="P:negative regulation of cell division"/>
    <property type="evidence" value="ECO:0007669"/>
    <property type="project" value="TreeGrafter"/>
</dbReference>
<dbReference type="PANTHER" id="PTHR43384:SF6">
    <property type="entry name" value="SEPTUM SITE-DETERMINING PROTEIN MIND HOMOLOG, CHLOROPLASTIC"/>
    <property type="match status" value="1"/>
</dbReference>
<dbReference type="GO" id="GO:0009898">
    <property type="term" value="C:cytoplasmic side of plasma membrane"/>
    <property type="evidence" value="ECO:0007669"/>
    <property type="project" value="TreeGrafter"/>
</dbReference>
<proteinExistence type="predicted"/>
<organism evidence="4 5">
    <name type="scientific">Shewanella piezotolerans (strain WP3 / JCM 13877)</name>
    <dbReference type="NCBI Taxonomy" id="225849"/>
    <lineage>
        <taxon>Bacteria</taxon>
        <taxon>Pseudomonadati</taxon>
        <taxon>Pseudomonadota</taxon>
        <taxon>Gammaproteobacteria</taxon>
        <taxon>Alteromonadales</taxon>
        <taxon>Shewanellaceae</taxon>
        <taxon>Shewanella</taxon>
    </lineage>
</organism>
<reference evidence="4 5" key="1">
    <citation type="journal article" date="2008" name="PLoS ONE">
        <title>Environmental adaptation: genomic analysis of the piezotolerant and psychrotolerant deep-sea iron reducing bacterium Shewanella piezotolerans WP3.</title>
        <authorList>
            <person name="Wang F."/>
            <person name="Wang J."/>
            <person name="Jian H."/>
            <person name="Zhang B."/>
            <person name="Li S."/>
            <person name="Wang F."/>
            <person name="Zeng X."/>
            <person name="Gao L."/>
            <person name="Bartlett D.H."/>
            <person name="Yu J."/>
            <person name="Hu S."/>
            <person name="Xiao X."/>
        </authorList>
    </citation>
    <scope>NUCLEOTIDE SEQUENCE [LARGE SCALE GENOMIC DNA]</scope>
    <source>
        <strain evidence="5">WP3 / JCM 13877</strain>
    </source>
</reference>
<accession>B8CMK0</accession>
<dbReference type="GO" id="GO:0016887">
    <property type="term" value="F:ATP hydrolysis activity"/>
    <property type="evidence" value="ECO:0007669"/>
    <property type="project" value="TreeGrafter"/>
</dbReference>
<sequence>MDKPLELCVSNVNDEQKLAMPMLLPFPVNAIVAVKDVSNLELFTALLSQIERLSWRANSYLDIFNEESKNDINLILLHLPNDEREAKEALGYGAKFDAHIILLGKDTPPNILRLAFQYNVSDFIAVDAPIEELHEAILKVSNRLIEEAELAPVLAVVNGKAGSGASFIAASIASVAAKRESYDVCLLDTDLHHGSLGHILGMEANYSICDVLWSLEELDEVALKSTMATSENLNLLASKPFELLSINNDLDLSITIDLVRKCRQFYKQVILDFSRGPELWNDELLLDAKILIVTQQNIMHLRQTKDLIRQLTNHMGIARNRISLVVNRYDKKSDIKLSDIKQTVGIDSVFTIVNDYRLSSECVELGKSITEIAKKQKMLLDIQYLVADLMPLDLVKNTKRAGFWGRLLGK</sequence>
<evidence type="ECO:0000313" key="5">
    <source>
        <dbReference type="Proteomes" id="UP000000753"/>
    </source>
</evidence>
<dbReference type="InterPro" id="IPR050625">
    <property type="entry name" value="ParA/MinD_ATPase"/>
</dbReference>
<dbReference type="OrthoDB" id="5813333at2"/>